<feature type="domain" description="Protein kinase" evidence="7">
    <location>
        <begin position="127"/>
        <end position="419"/>
    </location>
</feature>
<dbReference type="InterPro" id="IPR000719">
    <property type="entry name" value="Prot_kinase_dom"/>
</dbReference>
<dbReference type="PROSITE" id="PS00108">
    <property type="entry name" value="PROTEIN_KINASE_ST"/>
    <property type="match status" value="1"/>
</dbReference>
<dbReference type="EMBL" id="JANUGX010000029">
    <property type="protein sequence ID" value="MCS0591623.1"/>
    <property type="molecule type" value="Genomic_DNA"/>
</dbReference>
<dbReference type="InterPro" id="IPR011009">
    <property type="entry name" value="Kinase-like_dom_sf"/>
</dbReference>
<dbReference type="Pfam" id="PF00069">
    <property type="entry name" value="Pkinase"/>
    <property type="match status" value="1"/>
</dbReference>
<keyword evidence="1" id="KW-0808">Transferase</keyword>
<dbReference type="PROSITE" id="PS50011">
    <property type="entry name" value="PROTEIN_KINASE_DOM"/>
    <property type="match status" value="1"/>
</dbReference>
<dbReference type="RefSeq" id="WP_258847392.1">
    <property type="nucleotide sequence ID" value="NZ_JANUGX010000029.1"/>
</dbReference>
<feature type="region of interest" description="Disordered" evidence="6">
    <location>
        <begin position="88"/>
        <end position="108"/>
    </location>
</feature>
<dbReference type="InterPro" id="IPR008271">
    <property type="entry name" value="Ser/Thr_kinase_AS"/>
</dbReference>
<proteinExistence type="predicted"/>
<dbReference type="Proteomes" id="UP001205560">
    <property type="component" value="Unassembled WGS sequence"/>
</dbReference>
<dbReference type="CDD" id="cd14014">
    <property type="entry name" value="STKc_PknB_like"/>
    <property type="match status" value="1"/>
</dbReference>
<organism evidence="8 9">
    <name type="scientific">Massilia norwichensis</name>
    <dbReference type="NCBI Taxonomy" id="1442366"/>
    <lineage>
        <taxon>Bacteria</taxon>
        <taxon>Pseudomonadati</taxon>
        <taxon>Pseudomonadota</taxon>
        <taxon>Betaproteobacteria</taxon>
        <taxon>Burkholderiales</taxon>
        <taxon>Oxalobacteraceae</taxon>
        <taxon>Telluria group</taxon>
        <taxon>Massilia</taxon>
    </lineage>
</organism>
<keyword evidence="9" id="KW-1185">Reference proteome</keyword>
<accession>A0ABT2ABP5</accession>
<keyword evidence="2 5" id="KW-0547">Nucleotide-binding</keyword>
<evidence type="ECO:0000313" key="9">
    <source>
        <dbReference type="Proteomes" id="UP001205560"/>
    </source>
</evidence>
<dbReference type="InterPro" id="IPR017441">
    <property type="entry name" value="Protein_kinase_ATP_BS"/>
</dbReference>
<dbReference type="PROSITE" id="PS00107">
    <property type="entry name" value="PROTEIN_KINASE_ATP"/>
    <property type="match status" value="1"/>
</dbReference>
<keyword evidence="3 8" id="KW-0418">Kinase</keyword>
<comment type="caution">
    <text evidence="8">The sequence shown here is derived from an EMBL/GenBank/DDBJ whole genome shotgun (WGS) entry which is preliminary data.</text>
</comment>
<evidence type="ECO:0000256" key="1">
    <source>
        <dbReference type="ARBA" id="ARBA00022679"/>
    </source>
</evidence>
<evidence type="ECO:0000259" key="7">
    <source>
        <dbReference type="PROSITE" id="PS50011"/>
    </source>
</evidence>
<evidence type="ECO:0000256" key="3">
    <source>
        <dbReference type="ARBA" id="ARBA00022777"/>
    </source>
</evidence>
<sequence>MESLADTLRLFQSGSLGQAEMFARIDRLLISTPESVSNLLKTLNEAHRRSPLPAEVYGEVERRIAHAIEARQRMRQRLGDEETFVQTKPMQPTQPGAGAGGGAGANTSAEAPAERMKGVGDTLNGRFVLEECIGFGGMGTVYKALDLRKLEAADRHPYIAIKVLNVQFQGHPKSLIALQREARKAQTLAHANIVSVYDFDRDGSMVYVTMEYLPGKSLGQLLRAPDFRALSFEEAMKIVRGMGKALAYAHERGFVHCDFKPANVILLDAGGVKVIDFGIARVFQKAEEAPDVTVFDPGSLGALTPAYASPEMLENREPDPRDDIYALGCITYELLTGRHPFNRLSATQARDGGLRPQRPPGLGHKQWRALRCALSFQREQRTPSVNQFLHDIGAEETWHRPPALMGVAVAGAAALVVFVALRLFLRSSSEEAVPPSTVPAATVDNPADAARAQAPPAAAAGAPSLPAVSAALAKLPCSALVPAFKGSIVHVQGYLARSVGPARLKSTLAALPGVSGVELALQEVNEDKCALLRVLGRYWSAYHMRADGGSSLRLNPASGRGTELREGDTLMVDVTTPNIQSHIAVDYFVLDGNVVHLLPNAAERETLAPPRHTVTVGNLGNWMIGAPFGTEMLVLLATPAPLFDKPRPDAEAGADYLRALETRLDGIAKAHGAGSIAVEFLQITTHPKR</sequence>
<evidence type="ECO:0000256" key="5">
    <source>
        <dbReference type="PROSITE-ProRule" id="PRU10141"/>
    </source>
</evidence>
<dbReference type="Gene3D" id="1.10.510.10">
    <property type="entry name" value="Transferase(Phosphotransferase) domain 1"/>
    <property type="match status" value="1"/>
</dbReference>
<dbReference type="GO" id="GO:0016301">
    <property type="term" value="F:kinase activity"/>
    <property type="evidence" value="ECO:0007669"/>
    <property type="project" value="UniProtKB-KW"/>
</dbReference>
<name>A0ABT2ABP5_9BURK</name>
<gene>
    <name evidence="8" type="ORF">NX782_20740</name>
</gene>
<protein>
    <submittedName>
        <fullName evidence="8">Serine/threonine-protein kinase</fullName>
    </submittedName>
</protein>
<reference evidence="8 9" key="1">
    <citation type="submission" date="2022-08" db="EMBL/GenBank/DDBJ databases">
        <title>Reclassification of Massilia species as members of the genera Telluria, Duganella, Pseudoduganella, Mokoshia gen. nov. and Zemynaea gen. nov. using orthogonal and non-orthogonal genome-based approaches.</title>
        <authorList>
            <person name="Bowman J.P."/>
        </authorList>
    </citation>
    <scope>NUCLEOTIDE SEQUENCE [LARGE SCALE GENOMIC DNA]</scope>
    <source>
        <strain evidence="8 9">LMG 28164</strain>
    </source>
</reference>
<dbReference type="Gene3D" id="3.30.200.20">
    <property type="entry name" value="Phosphorylase Kinase, domain 1"/>
    <property type="match status" value="1"/>
</dbReference>
<evidence type="ECO:0000256" key="4">
    <source>
        <dbReference type="ARBA" id="ARBA00022840"/>
    </source>
</evidence>
<dbReference type="SUPFAM" id="SSF56112">
    <property type="entry name" value="Protein kinase-like (PK-like)"/>
    <property type="match status" value="1"/>
</dbReference>
<keyword evidence="4 5" id="KW-0067">ATP-binding</keyword>
<dbReference type="PANTHER" id="PTHR43289">
    <property type="entry name" value="MITOGEN-ACTIVATED PROTEIN KINASE KINASE KINASE 20-RELATED"/>
    <property type="match status" value="1"/>
</dbReference>
<dbReference type="PANTHER" id="PTHR43289:SF6">
    <property type="entry name" value="SERINE_THREONINE-PROTEIN KINASE NEKL-3"/>
    <property type="match status" value="1"/>
</dbReference>
<evidence type="ECO:0000256" key="2">
    <source>
        <dbReference type="ARBA" id="ARBA00022741"/>
    </source>
</evidence>
<evidence type="ECO:0000256" key="6">
    <source>
        <dbReference type="SAM" id="MobiDB-lite"/>
    </source>
</evidence>
<evidence type="ECO:0000313" key="8">
    <source>
        <dbReference type="EMBL" id="MCS0591623.1"/>
    </source>
</evidence>
<feature type="binding site" evidence="5">
    <location>
        <position position="162"/>
    </location>
    <ligand>
        <name>ATP</name>
        <dbReference type="ChEBI" id="CHEBI:30616"/>
    </ligand>
</feature>